<accession>A0A3B0ZM37</accession>
<reference evidence="1" key="1">
    <citation type="submission" date="2018-06" db="EMBL/GenBank/DDBJ databases">
        <authorList>
            <person name="Zhirakovskaya E."/>
        </authorList>
    </citation>
    <scope>NUCLEOTIDE SEQUENCE</scope>
</reference>
<protein>
    <submittedName>
        <fullName evidence="1">Phage minor tail protein</fullName>
    </submittedName>
</protein>
<dbReference type="AlphaFoldDB" id="A0A3B0ZM37"/>
<gene>
    <name evidence="1" type="ORF">MNBD_GAMMA18-2206</name>
</gene>
<dbReference type="EMBL" id="UOFP01000223">
    <property type="protein sequence ID" value="VAW88462.1"/>
    <property type="molecule type" value="Genomic_DNA"/>
</dbReference>
<evidence type="ECO:0000313" key="1">
    <source>
        <dbReference type="EMBL" id="VAW88462.1"/>
    </source>
</evidence>
<proteinExistence type="predicted"/>
<feature type="non-terminal residue" evidence="1">
    <location>
        <position position="44"/>
    </location>
</feature>
<sequence length="44" mass="4495">MAEMILPGTYIEVRPEGLIVPSRVSVGTVGVVGTASKGPVSNPE</sequence>
<organism evidence="1">
    <name type="scientific">hydrothermal vent metagenome</name>
    <dbReference type="NCBI Taxonomy" id="652676"/>
    <lineage>
        <taxon>unclassified sequences</taxon>
        <taxon>metagenomes</taxon>
        <taxon>ecological metagenomes</taxon>
    </lineage>
</organism>
<name>A0A3B0ZM37_9ZZZZ</name>